<accession>A0AAV1JE12</accession>
<dbReference type="InterPro" id="IPR002401">
    <property type="entry name" value="Cyt_P450_E_grp-I"/>
</dbReference>
<evidence type="ECO:0000256" key="4">
    <source>
        <dbReference type="ARBA" id="ARBA00010617"/>
    </source>
</evidence>
<evidence type="ECO:0000256" key="12">
    <source>
        <dbReference type="ARBA" id="ARBA00023033"/>
    </source>
</evidence>
<dbReference type="InterPro" id="IPR036396">
    <property type="entry name" value="Cyt_P450_sf"/>
</dbReference>
<evidence type="ECO:0000256" key="9">
    <source>
        <dbReference type="ARBA" id="ARBA00022848"/>
    </source>
</evidence>
<evidence type="ECO:0000256" key="8">
    <source>
        <dbReference type="ARBA" id="ARBA00022824"/>
    </source>
</evidence>
<name>A0AAV1JE12_9NEOP</name>
<dbReference type="PANTHER" id="PTHR24292">
    <property type="entry name" value="CYTOCHROME P450"/>
    <property type="match status" value="1"/>
</dbReference>
<dbReference type="AlphaFoldDB" id="A0AAV1JE12"/>
<dbReference type="GO" id="GO:0005506">
    <property type="term" value="F:iron ion binding"/>
    <property type="evidence" value="ECO:0007669"/>
    <property type="project" value="InterPro"/>
</dbReference>
<keyword evidence="8" id="KW-0256">Endoplasmic reticulum</keyword>
<evidence type="ECO:0000256" key="10">
    <source>
        <dbReference type="ARBA" id="ARBA00023002"/>
    </source>
</evidence>
<sequence>MFLIILGLVLAALLSWVYLRWQNLKQYWAKRGVAHLPPHPIMGSLTFLQKKNPSVWMVEMYKKFKAPYIGIWLFWRPALIINSPDLARNILVKDFSCFRDRFLSSGPSDPIGSLNMLTVKDPLWSTIRRRLTSAFTASKLRSLQPLVNTKARELVQRIKNTEDKTKLSLRPYPPQHLFSDYTTDVSATAAFGVETNATLTGKDPMRTVTGAFMKFDVFRGLSWISVFFIPSLVDTFRFTVFPKWATDYFTKIYTIVSEQRLEQKRTEEPRDFLDVLLKLKEDSAKNNEGVSDDAILAQAVIFLFAGFETTAAALSFVTYELAYHPEVQERLYKELRELMDKSPNEQYDMSELAELPYLNAVMKETLRKFAPMAWLDRVALEEYKIDDHLTIPAGTPVYVNSIGMQYDSKYFPDPKQFDPDRFMPENEANLTPFTCMPFGEGPRGCLGKRFGQMSLRYGLSYLVLNYKIVPLPGAPKPDEVEIEKRGLSLVPGEKIFVDFVSRM</sequence>
<evidence type="ECO:0000256" key="15">
    <source>
        <dbReference type="PIRSR" id="PIRSR602401-1"/>
    </source>
</evidence>
<comment type="similarity">
    <text evidence="4 16">Belongs to the cytochrome P450 family.</text>
</comment>
<evidence type="ECO:0000256" key="2">
    <source>
        <dbReference type="ARBA" id="ARBA00004174"/>
    </source>
</evidence>
<comment type="catalytic activity">
    <reaction evidence="14">
        <text>an organic molecule + reduced [NADPH--hemoprotein reductase] + O2 = an alcohol + oxidized [NADPH--hemoprotein reductase] + H2O + H(+)</text>
        <dbReference type="Rhea" id="RHEA:17149"/>
        <dbReference type="Rhea" id="RHEA-COMP:11964"/>
        <dbReference type="Rhea" id="RHEA-COMP:11965"/>
        <dbReference type="ChEBI" id="CHEBI:15377"/>
        <dbReference type="ChEBI" id="CHEBI:15378"/>
        <dbReference type="ChEBI" id="CHEBI:15379"/>
        <dbReference type="ChEBI" id="CHEBI:30879"/>
        <dbReference type="ChEBI" id="CHEBI:57618"/>
        <dbReference type="ChEBI" id="CHEBI:58210"/>
        <dbReference type="ChEBI" id="CHEBI:142491"/>
        <dbReference type="EC" id="1.14.14.1"/>
    </reaction>
</comment>
<comment type="caution">
    <text evidence="17">The sequence shown here is derived from an EMBL/GenBank/DDBJ whole genome shotgun (WGS) entry which is preliminary data.</text>
</comment>
<comment type="subcellular location">
    <subcellularLocation>
        <location evidence="3">Endoplasmic reticulum membrane</location>
        <topology evidence="3">Peripheral membrane protein</topology>
    </subcellularLocation>
    <subcellularLocation>
        <location evidence="2">Microsome membrane</location>
        <topology evidence="2">Peripheral membrane protein</topology>
    </subcellularLocation>
</comment>
<dbReference type="GO" id="GO:0005789">
    <property type="term" value="C:endoplasmic reticulum membrane"/>
    <property type="evidence" value="ECO:0007669"/>
    <property type="project" value="UniProtKB-SubCell"/>
</dbReference>
<dbReference type="FunFam" id="1.10.630.10:FF:000042">
    <property type="entry name" value="Cytochrome P450"/>
    <property type="match status" value="1"/>
</dbReference>
<keyword evidence="11 15" id="KW-0408">Iron</keyword>
<keyword evidence="18" id="KW-1185">Reference proteome</keyword>
<dbReference type="EMBL" id="CAVLEF010000007">
    <property type="protein sequence ID" value="CAK1546274.1"/>
    <property type="molecule type" value="Genomic_DNA"/>
</dbReference>
<comment type="cofactor">
    <cofactor evidence="1 15">
        <name>heme</name>
        <dbReference type="ChEBI" id="CHEBI:30413"/>
    </cofactor>
</comment>
<dbReference type="InterPro" id="IPR050476">
    <property type="entry name" value="Insect_CytP450_Detox"/>
</dbReference>
<gene>
    <name evidence="17" type="ORF">LNINA_LOCUS5859</name>
</gene>
<dbReference type="CDD" id="cd11056">
    <property type="entry name" value="CYP6-like"/>
    <property type="match status" value="1"/>
</dbReference>
<evidence type="ECO:0000256" key="3">
    <source>
        <dbReference type="ARBA" id="ARBA00004406"/>
    </source>
</evidence>
<dbReference type="PRINTS" id="PR00463">
    <property type="entry name" value="EP450I"/>
</dbReference>
<organism evidence="17 18">
    <name type="scientific">Leptosia nina</name>
    <dbReference type="NCBI Taxonomy" id="320188"/>
    <lineage>
        <taxon>Eukaryota</taxon>
        <taxon>Metazoa</taxon>
        <taxon>Ecdysozoa</taxon>
        <taxon>Arthropoda</taxon>
        <taxon>Hexapoda</taxon>
        <taxon>Insecta</taxon>
        <taxon>Pterygota</taxon>
        <taxon>Neoptera</taxon>
        <taxon>Endopterygota</taxon>
        <taxon>Lepidoptera</taxon>
        <taxon>Glossata</taxon>
        <taxon>Ditrysia</taxon>
        <taxon>Papilionoidea</taxon>
        <taxon>Pieridae</taxon>
        <taxon>Pierinae</taxon>
        <taxon>Leptosia</taxon>
    </lineage>
</organism>
<dbReference type="GO" id="GO:0020037">
    <property type="term" value="F:heme binding"/>
    <property type="evidence" value="ECO:0007669"/>
    <property type="project" value="InterPro"/>
</dbReference>
<evidence type="ECO:0000256" key="5">
    <source>
        <dbReference type="ARBA" id="ARBA00012109"/>
    </source>
</evidence>
<keyword evidence="6 15" id="KW-0349">Heme</keyword>
<keyword evidence="9" id="KW-0492">Microsome</keyword>
<evidence type="ECO:0000313" key="17">
    <source>
        <dbReference type="EMBL" id="CAK1546274.1"/>
    </source>
</evidence>
<dbReference type="Proteomes" id="UP001497472">
    <property type="component" value="Unassembled WGS sequence"/>
</dbReference>
<keyword evidence="13" id="KW-0472">Membrane</keyword>
<evidence type="ECO:0000256" key="7">
    <source>
        <dbReference type="ARBA" id="ARBA00022723"/>
    </source>
</evidence>
<proteinExistence type="inferred from homology"/>
<dbReference type="PANTHER" id="PTHR24292:SF54">
    <property type="entry name" value="CYP9F3-RELATED"/>
    <property type="match status" value="1"/>
</dbReference>
<protein>
    <recommendedName>
        <fullName evidence="5">unspecific monooxygenase</fullName>
        <ecNumber evidence="5">1.14.14.1</ecNumber>
    </recommendedName>
</protein>
<evidence type="ECO:0000256" key="14">
    <source>
        <dbReference type="ARBA" id="ARBA00047827"/>
    </source>
</evidence>
<dbReference type="EC" id="1.14.14.1" evidence="5"/>
<evidence type="ECO:0000256" key="11">
    <source>
        <dbReference type="ARBA" id="ARBA00023004"/>
    </source>
</evidence>
<keyword evidence="10 16" id="KW-0560">Oxidoreductase</keyword>
<evidence type="ECO:0000256" key="1">
    <source>
        <dbReference type="ARBA" id="ARBA00001971"/>
    </source>
</evidence>
<keyword evidence="7 15" id="KW-0479">Metal-binding</keyword>
<evidence type="ECO:0000313" key="18">
    <source>
        <dbReference type="Proteomes" id="UP001497472"/>
    </source>
</evidence>
<dbReference type="Gene3D" id="1.10.630.10">
    <property type="entry name" value="Cytochrome P450"/>
    <property type="match status" value="1"/>
</dbReference>
<dbReference type="InterPro" id="IPR017972">
    <property type="entry name" value="Cyt_P450_CS"/>
</dbReference>
<dbReference type="PRINTS" id="PR00385">
    <property type="entry name" value="P450"/>
</dbReference>
<dbReference type="PROSITE" id="PS00086">
    <property type="entry name" value="CYTOCHROME_P450"/>
    <property type="match status" value="1"/>
</dbReference>
<dbReference type="InterPro" id="IPR001128">
    <property type="entry name" value="Cyt_P450"/>
</dbReference>
<evidence type="ECO:0000256" key="6">
    <source>
        <dbReference type="ARBA" id="ARBA00022617"/>
    </source>
</evidence>
<evidence type="ECO:0000256" key="13">
    <source>
        <dbReference type="ARBA" id="ARBA00023136"/>
    </source>
</evidence>
<evidence type="ECO:0000256" key="16">
    <source>
        <dbReference type="RuleBase" id="RU000461"/>
    </source>
</evidence>
<dbReference type="SUPFAM" id="SSF48264">
    <property type="entry name" value="Cytochrome P450"/>
    <property type="match status" value="1"/>
</dbReference>
<keyword evidence="12 16" id="KW-0503">Monooxygenase</keyword>
<feature type="binding site" description="axial binding residue" evidence="15">
    <location>
        <position position="445"/>
    </location>
    <ligand>
        <name>heme</name>
        <dbReference type="ChEBI" id="CHEBI:30413"/>
    </ligand>
    <ligandPart>
        <name>Fe</name>
        <dbReference type="ChEBI" id="CHEBI:18248"/>
    </ligandPart>
</feature>
<reference evidence="17 18" key="1">
    <citation type="submission" date="2023-11" db="EMBL/GenBank/DDBJ databases">
        <authorList>
            <person name="Okamura Y."/>
        </authorList>
    </citation>
    <scope>NUCLEOTIDE SEQUENCE [LARGE SCALE GENOMIC DNA]</scope>
</reference>
<dbReference type="Pfam" id="PF00067">
    <property type="entry name" value="p450"/>
    <property type="match status" value="1"/>
</dbReference>
<dbReference type="GO" id="GO:0016712">
    <property type="term" value="F:oxidoreductase activity, acting on paired donors, with incorporation or reduction of molecular oxygen, reduced flavin or flavoprotein as one donor, and incorporation of one atom of oxygen"/>
    <property type="evidence" value="ECO:0007669"/>
    <property type="project" value="UniProtKB-EC"/>
</dbReference>